<dbReference type="SUPFAM" id="SSF50475">
    <property type="entry name" value="FMN-binding split barrel"/>
    <property type="match status" value="1"/>
</dbReference>
<dbReference type="RefSeq" id="WP_344167950.1">
    <property type="nucleotide sequence ID" value="NZ_BAAARY010000002.1"/>
</dbReference>
<proteinExistence type="predicted"/>
<gene>
    <name evidence="1" type="ORF">GCM10010201_06490</name>
</gene>
<organism evidence="1 2">
    <name type="scientific">Pilimelia columellifera subsp. columellifera</name>
    <dbReference type="NCBI Taxonomy" id="706583"/>
    <lineage>
        <taxon>Bacteria</taxon>
        <taxon>Bacillati</taxon>
        <taxon>Actinomycetota</taxon>
        <taxon>Actinomycetes</taxon>
        <taxon>Micromonosporales</taxon>
        <taxon>Micromonosporaceae</taxon>
        <taxon>Pilimelia</taxon>
    </lineage>
</organism>
<reference evidence="2" key="1">
    <citation type="journal article" date="2019" name="Int. J. Syst. Evol. Microbiol.">
        <title>The Global Catalogue of Microorganisms (GCM) 10K type strain sequencing project: providing services to taxonomists for standard genome sequencing and annotation.</title>
        <authorList>
            <consortium name="The Broad Institute Genomics Platform"/>
            <consortium name="The Broad Institute Genome Sequencing Center for Infectious Disease"/>
            <person name="Wu L."/>
            <person name="Ma J."/>
        </authorList>
    </citation>
    <scope>NUCLEOTIDE SEQUENCE [LARGE SCALE GENOMIC DNA]</scope>
    <source>
        <strain evidence="2">JCM 3367</strain>
    </source>
</reference>
<dbReference type="InterPro" id="IPR024747">
    <property type="entry name" value="Pyridox_Oxase-rel"/>
</dbReference>
<dbReference type="EMBL" id="BAAARY010000002">
    <property type="protein sequence ID" value="GAA2513486.1"/>
    <property type="molecule type" value="Genomic_DNA"/>
</dbReference>
<protein>
    <submittedName>
        <fullName evidence="1">Pyridoxamine 5'-phosphate oxidase family protein</fullName>
    </submittedName>
</protein>
<comment type="caution">
    <text evidence="1">The sequence shown here is derived from an EMBL/GenBank/DDBJ whole genome shotgun (WGS) entry which is preliminary data.</text>
</comment>
<sequence length="214" mass="23017">MPTYQPAVATTPHRNRDRVGYDRATVHAILDEAWFCHLAFVVDGRPASLPLMHARLGEDIYVHGSTGSGPLLAARQDGGMPVCLNVALLDGLVYARSHFHHSANYRAVVAHGMAEVVTDPAEKARALSAFVEKLGAGRAADSRPPSERESAQTGLLRLRLDQVSCKIRSGGVNDDPDDHGLPHWAGVVPMQLVAGTPTPDVNVVGSPPEYLPRR</sequence>
<dbReference type="InterPro" id="IPR012349">
    <property type="entry name" value="Split_barrel_FMN-bd"/>
</dbReference>
<dbReference type="Proteomes" id="UP001499978">
    <property type="component" value="Unassembled WGS sequence"/>
</dbReference>
<dbReference type="Gene3D" id="2.30.110.10">
    <property type="entry name" value="Electron Transport, Fmn-binding Protein, Chain A"/>
    <property type="match status" value="1"/>
</dbReference>
<dbReference type="PANTHER" id="PTHR34071">
    <property type="entry name" value="5-NITROIMIDAZOLE ANTIBIOTICS RESISTANCE PROTEIN, NIMA-FAMILY-RELATED PROTEIN-RELATED"/>
    <property type="match status" value="1"/>
</dbReference>
<evidence type="ECO:0000313" key="1">
    <source>
        <dbReference type="EMBL" id="GAA2513486.1"/>
    </source>
</evidence>
<dbReference type="Pfam" id="PF12900">
    <property type="entry name" value="Pyridox_ox_2"/>
    <property type="match status" value="1"/>
</dbReference>
<accession>A0ABP6AE73</accession>
<name>A0ABP6AE73_9ACTN</name>
<dbReference type="PANTHER" id="PTHR34071:SF2">
    <property type="entry name" value="FLAVIN-NUCLEOTIDE-BINDING PROTEIN"/>
    <property type="match status" value="1"/>
</dbReference>
<keyword evidence="2" id="KW-1185">Reference proteome</keyword>
<evidence type="ECO:0000313" key="2">
    <source>
        <dbReference type="Proteomes" id="UP001499978"/>
    </source>
</evidence>